<organism evidence="1 2">
    <name type="scientific">Candidatus Vogelbacteria bacterium RIFOXYD1_FULL_46_19</name>
    <dbReference type="NCBI Taxonomy" id="1802439"/>
    <lineage>
        <taxon>Bacteria</taxon>
        <taxon>Candidatus Vogeliibacteriota</taxon>
    </lineage>
</organism>
<dbReference type="STRING" id="1802439.A2589_02655"/>
<dbReference type="AlphaFoldDB" id="A0A1G2QH04"/>
<reference evidence="1 2" key="1">
    <citation type="journal article" date="2016" name="Nat. Commun.">
        <title>Thousands of microbial genomes shed light on interconnected biogeochemical processes in an aquifer system.</title>
        <authorList>
            <person name="Anantharaman K."/>
            <person name="Brown C.T."/>
            <person name="Hug L.A."/>
            <person name="Sharon I."/>
            <person name="Castelle C.J."/>
            <person name="Probst A.J."/>
            <person name="Thomas B.C."/>
            <person name="Singh A."/>
            <person name="Wilkins M.J."/>
            <person name="Karaoz U."/>
            <person name="Brodie E.L."/>
            <person name="Williams K.H."/>
            <person name="Hubbard S.S."/>
            <person name="Banfield J.F."/>
        </authorList>
    </citation>
    <scope>NUCLEOTIDE SEQUENCE [LARGE SCALE GENOMIC DNA]</scope>
</reference>
<protein>
    <recommendedName>
        <fullName evidence="3">Modification methylase</fullName>
    </recommendedName>
</protein>
<proteinExistence type="predicted"/>
<name>A0A1G2QH04_9BACT</name>
<dbReference type="InterPro" id="IPR002052">
    <property type="entry name" value="DNA_methylase_N6_adenine_CS"/>
</dbReference>
<evidence type="ECO:0008006" key="3">
    <source>
        <dbReference type="Google" id="ProtNLM"/>
    </source>
</evidence>
<dbReference type="Pfam" id="PF13651">
    <property type="entry name" value="EcoRI_methylase"/>
    <property type="match status" value="1"/>
</dbReference>
<dbReference type="EMBL" id="MHTK01000004">
    <property type="protein sequence ID" value="OHA59914.1"/>
    <property type="molecule type" value="Genomic_DNA"/>
</dbReference>
<sequence length="365" mass="42252">MSTKSSNSNLHRAAKVKNDEFYTRLVDIEKELKHYKDQFRGKVVYCNCDDPFESNFFKYFAGNFNALGLKRLIATSYKPSPIANTELVLQSSLLPGYEDKVVQKPSKPKGRPKVTANKFIINEVSDIDGDGAFDLRDIAEQLKANKNNEWAPLELEGDFRSEESIELLKQADIVVTNPPFSLFREYVKQLVEHKKKFLIIGSDNARKYQDIFKLVQENKLWPGYSRVNEFMQPDGTVKKFGNVGWFTNLDVSKRHELLTLYKKYSPDEFPKYDNYDAIEVSKVSDIPVDYKGVMGVPITFLDKYNPEQFEILGMSDNRDPNYEYRTKLYTQEDSPQYNDLNRGTVLKIKGELKSTYTRLLIKAKK</sequence>
<evidence type="ECO:0000313" key="1">
    <source>
        <dbReference type="EMBL" id="OHA59914.1"/>
    </source>
</evidence>
<dbReference type="GO" id="GO:0003676">
    <property type="term" value="F:nucleic acid binding"/>
    <property type="evidence" value="ECO:0007669"/>
    <property type="project" value="InterPro"/>
</dbReference>
<comment type="caution">
    <text evidence="1">The sequence shown here is derived from an EMBL/GenBank/DDBJ whole genome shotgun (WGS) entry which is preliminary data.</text>
</comment>
<evidence type="ECO:0000313" key="2">
    <source>
        <dbReference type="Proteomes" id="UP000177838"/>
    </source>
</evidence>
<dbReference type="Proteomes" id="UP000177838">
    <property type="component" value="Unassembled WGS sequence"/>
</dbReference>
<dbReference type="GO" id="GO:0008168">
    <property type="term" value="F:methyltransferase activity"/>
    <property type="evidence" value="ECO:0007669"/>
    <property type="project" value="InterPro"/>
</dbReference>
<dbReference type="PROSITE" id="PS00092">
    <property type="entry name" value="N6_MTASE"/>
    <property type="match status" value="1"/>
</dbReference>
<accession>A0A1G2QH04</accession>
<dbReference type="InterPro" id="IPR025247">
    <property type="entry name" value="EcoRI-like_methylase"/>
</dbReference>
<dbReference type="GO" id="GO:0032259">
    <property type="term" value="P:methylation"/>
    <property type="evidence" value="ECO:0007669"/>
    <property type="project" value="InterPro"/>
</dbReference>
<gene>
    <name evidence="1" type="ORF">A2589_02655</name>
</gene>